<dbReference type="Pfam" id="PF00400">
    <property type="entry name" value="WD40"/>
    <property type="match status" value="11"/>
</dbReference>
<dbReference type="PANTHER" id="PTHR19848:SF8">
    <property type="entry name" value="F-BOX AND WD REPEAT DOMAIN CONTAINING 7"/>
    <property type="match status" value="1"/>
</dbReference>
<feature type="domain" description="Nephrocystin 3-like N-terminal" evidence="5">
    <location>
        <begin position="269"/>
        <end position="423"/>
    </location>
</feature>
<dbReference type="Gene3D" id="3.40.50.300">
    <property type="entry name" value="P-loop containing nucleotide triphosphate hydrolases"/>
    <property type="match status" value="1"/>
</dbReference>
<dbReference type="SUPFAM" id="SSF52540">
    <property type="entry name" value="P-loop containing nucleoside triphosphate hydrolases"/>
    <property type="match status" value="1"/>
</dbReference>
<evidence type="ECO:0000256" key="4">
    <source>
        <dbReference type="SAM" id="MobiDB-lite"/>
    </source>
</evidence>
<dbReference type="CDD" id="cd00200">
    <property type="entry name" value="WD40"/>
    <property type="match status" value="2"/>
</dbReference>
<evidence type="ECO:0000313" key="7">
    <source>
        <dbReference type="Proteomes" id="UP000663850"/>
    </source>
</evidence>
<feature type="repeat" description="WD" evidence="3">
    <location>
        <begin position="1248"/>
        <end position="1289"/>
    </location>
</feature>
<organism evidence="6 7">
    <name type="scientific">Rhizoctonia solani</name>
    <dbReference type="NCBI Taxonomy" id="456999"/>
    <lineage>
        <taxon>Eukaryota</taxon>
        <taxon>Fungi</taxon>
        <taxon>Dikarya</taxon>
        <taxon>Basidiomycota</taxon>
        <taxon>Agaricomycotina</taxon>
        <taxon>Agaricomycetes</taxon>
        <taxon>Cantharellales</taxon>
        <taxon>Ceratobasidiaceae</taxon>
        <taxon>Rhizoctonia</taxon>
    </lineage>
</organism>
<feature type="compositionally biased region" description="Polar residues" evidence="4">
    <location>
        <begin position="40"/>
        <end position="54"/>
    </location>
</feature>
<dbReference type="InterPro" id="IPR015943">
    <property type="entry name" value="WD40/YVTN_repeat-like_dom_sf"/>
</dbReference>
<dbReference type="InterPro" id="IPR001680">
    <property type="entry name" value="WD40_rpt"/>
</dbReference>
<dbReference type="InterPro" id="IPR059179">
    <property type="entry name" value="MLKL-like_MCAfunc"/>
</dbReference>
<dbReference type="InterPro" id="IPR056884">
    <property type="entry name" value="NPHP3-like_N"/>
</dbReference>
<feature type="compositionally biased region" description="Polar residues" evidence="4">
    <location>
        <begin position="63"/>
        <end position="75"/>
    </location>
</feature>
<protein>
    <recommendedName>
        <fullName evidence="5">Nephrocystin 3-like N-terminal domain-containing protein</fullName>
    </recommendedName>
</protein>
<keyword evidence="2" id="KW-0677">Repeat</keyword>
<feature type="repeat" description="WD" evidence="3">
    <location>
        <begin position="1205"/>
        <end position="1246"/>
    </location>
</feature>
<feature type="region of interest" description="Disordered" evidence="4">
    <location>
        <begin position="1"/>
        <end position="78"/>
    </location>
</feature>
<feature type="repeat" description="WD" evidence="3">
    <location>
        <begin position="1375"/>
        <end position="1410"/>
    </location>
</feature>
<dbReference type="CDD" id="cd21037">
    <property type="entry name" value="MLKL_NTD"/>
    <property type="match status" value="1"/>
</dbReference>
<feature type="repeat" description="WD" evidence="3">
    <location>
        <begin position="945"/>
        <end position="986"/>
    </location>
</feature>
<dbReference type="PRINTS" id="PR00320">
    <property type="entry name" value="GPROTEINBRPT"/>
</dbReference>
<dbReference type="InterPro" id="IPR027417">
    <property type="entry name" value="P-loop_NTPase"/>
</dbReference>
<feature type="repeat" description="WD" evidence="3">
    <location>
        <begin position="1291"/>
        <end position="1332"/>
    </location>
</feature>
<evidence type="ECO:0000259" key="5">
    <source>
        <dbReference type="Pfam" id="PF24883"/>
    </source>
</evidence>
<feature type="repeat" description="WD" evidence="3">
    <location>
        <begin position="1333"/>
        <end position="1374"/>
    </location>
</feature>
<feature type="repeat" description="WD" evidence="3">
    <location>
        <begin position="1160"/>
        <end position="1201"/>
    </location>
</feature>
<gene>
    <name evidence="6" type="ORF">RDB_LOCUS34393</name>
</gene>
<feature type="repeat" description="WD" evidence="3">
    <location>
        <begin position="988"/>
        <end position="1020"/>
    </location>
</feature>
<dbReference type="EMBL" id="CAJMWZ010001925">
    <property type="protein sequence ID" value="CAE6444943.1"/>
    <property type="molecule type" value="Genomic_DNA"/>
</dbReference>
<evidence type="ECO:0000256" key="2">
    <source>
        <dbReference type="ARBA" id="ARBA00022737"/>
    </source>
</evidence>
<dbReference type="PROSITE" id="PS50082">
    <property type="entry name" value="WD_REPEATS_2"/>
    <property type="match status" value="11"/>
</dbReference>
<dbReference type="SMART" id="SM00320">
    <property type="entry name" value="WD40"/>
    <property type="match status" value="14"/>
</dbReference>
<feature type="repeat" description="WD" evidence="3">
    <location>
        <begin position="1126"/>
        <end position="1158"/>
    </location>
</feature>
<feature type="repeat" description="WD" evidence="3">
    <location>
        <begin position="1031"/>
        <end position="1072"/>
    </location>
</feature>
<accession>A0A8H3GDL2</accession>
<dbReference type="InterPro" id="IPR020472">
    <property type="entry name" value="WD40_PAC1"/>
</dbReference>
<keyword evidence="1 3" id="KW-0853">WD repeat</keyword>
<dbReference type="PANTHER" id="PTHR19848">
    <property type="entry name" value="WD40 REPEAT PROTEIN"/>
    <property type="match status" value="1"/>
</dbReference>
<dbReference type="PROSITE" id="PS50294">
    <property type="entry name" value="WD_REPEATS_REGION"/>
    <property type="match status" value="9"/>
</dbReference>
<proteinExistence type="predicted"/>
<dbReference type="Pfam" id="PF24883">
    <property type="entry name" value="NPHP3_N"/>
    <property type="match status" value="1"/>
</dbReference>
<evidence type="ECO:0000256" key="3">
    <source>
        <dbReference type="PROSITE-ProRule" id="PRU00221"/>
    </source>
</evidence>
<dbReference type="SUPFAM" id="SSF50978">
    <property type="entry name" value="WD40 repeat-like"/>
    <property type="match status" value="3"/>
</dbReference>
<sequence>MPFRDSLAQLTGELKKGPHIDSGSTTPTPPSVDLPEASSGAYSDSTQTPIPTTNDLDHPVPADNNNEPAVSTTPEINDPSGMASTAWSGARTLLAVLESSADSFGPLKSAVGGLDKCIDSYERATKGRKDNEELLNKLKELVDYLGGCMADPVGLEMTNSVKQMCTDLEADVKRVEKKLERATIQQLVEAMDASDEISECYRRIQNHLQRLTLNATMNVLERFNKQEMESRLTRISPAMSALYNSAASDDVSRGGCTPGTRQAQIDWLLKWARDPAAEKTCWMNGMAGAGKTTIAYSVCNQLDGSFGLGASFFCSRVISECRQVKHIIPSIAYQLARFSFPFRCALDKVLESDPDAHTRAPKLQYERLVAGPLSAVQASLPSDLIVVIDALDECENENSLRRILDLLLSTESDLPIRFLVSSRPEPEIHRWMMDREGEQGGARLVLQELNKAYVRLDIETYVRRELQHIPLTDVQRSSLIDRRGALFISASTMCRYVDGGHKAGNLENAVNTMLRSASVPMEDGDENTIDELYSIILEAAFHNSRRRLEDEIRMKDALETVICAQAPMSLVTLASFLGLQDVKQVEALLQPLRSVLHLAAASGFVTALHPSFPDFMLSSNRSKTFHCVAASRNVTLAGRCLQLIDTFEPKFNVCRLPSSYLSDNEVVDIDKRVGEEITPTLIYACRYWSTHLYLGELQQGLVPIVHKFFLESLLVWMEILNLTKHIRFGPVIIRDAEKWCQNSVVPEDLIKLACDARQFVSVYANHPISQSTPHIYVSMLAFWPRLRPVSVTYIPRTTGILEPMGTSISQRQPVLLATWRVCSSGVHSISLSSDGSKIAATNLKGTIDLVDALTGDGLIHIQGPQTEKVQAVAISPDGTQIAFGGQSGGYLLDVRTETIKEVMKPNSTVQSIVFSPDGSQFAFGLSDGNIHIYPSQKGSLVLDPLKGHTGTVWSIAFSPNGLFLASGSYDTTICVWDAKSGQMIGTPLQGHTALVCSVSYSPDCTQLASASWDSTIRVWDPLTGQIVLGPLIGNSSGLNYITFSPDGAFIASASNDQTIQVYDAQTGQTVCGPLEGHTSDVNTVIFSPDSTQLFSCSYDGTICLWDVQDLDVPNSSQPTSPDHFLSVQYSPDGLQVASGSFHGNVCVWDVQTGEMVLGPLQGHSSTVLAVDFSPNNMHIASASVDSTLRIWSAQDGSDLHGPIQGHAQYGSVNCVRFSPAGSMLVSGGDDGTVQLWDVASGQSVNEPLKGHTDPVYSVSFSPDGSLVASGSYDGIIRVWDINTGQTVVGILQDYETRVHSVQFSPDGLQILCDSCERSIQTWDAQTGQSLLVWGKHQYAINSVSYSPNGLLVVSGSDDNTTRIWDAQTGELKINLEGHSSSVQSAQFSPDGLHVVSCSYDGTIRFWDVSSRIANVELNRSKGEGI</sequence>
<evidence type="ECO:0000313" key="6">
    <source>
        <dbReference type="EMBL" id="CAE6444943.1"/>
    </source>
</evidence>
<dbReference type="Gene3D" id="2.130.10.10">
    <property type="entry name" value="YVTN repeat-like/Quinoprotein amine dehydrogenase"/>
    <property type="match status" value="5"/>
</dbReference>
<feature type="repeat" description="WD" evidence="3">
    <location>
        <begin position="1074"/>
        <end position="1115"/>
    </location>
</feature>
<evidence type="ECO:0000256" key="1">
    <source>
        <dbReference type="ARBA" id="ARBA00022574"/>
    </source>
</evidence>
<dbReference type="InterPro" id="IPR019775">
    <property type="entry name" value="WD40_repeat_CS"/>
</dbReference>
<dbReference type="PROSITE" id="PS00678">
    <property type="entry name" value="WD_REPEATS_1"/>
    <property type="match status" value="6"/>
</dbReference>
<reference evidence="6" key="1">
    <citation type="submission" date="2021-01" db="EMBL/GenBank/DDBJ databases">
        <authorList>
            <person name="Kaushik A."/>
        </authorList>
    </citation>
    <scope>NUCLEOTIDE SEQUENCE</scope>
    <source>
        <strain evidence="6">Type strain: AG8-Rh-89/</strain>
    </source>
</reference>
<dbReference type="Proteomes" id="UP000663850">
    <property type="component" value="Unassembled WGS sequence"/>
</dbReference>
<name>A0A8H3GDL2_9AGAM</name>
<dbReference type="InterPro" id="IPR036322">
    <property type="entry name" value="WD40_repeat_dom_sf"/>
</dbReference>
<comment type="caution">
    <text evidence="6">The sequence shown here is derived from an EMBL/GenBank/DDBJ whole genome shotgun (WGS) entry which is preliminary data.</text>
</comment>